<evidence type="ECO:0000313" key="3">
    <source>
        <dbReference type="Proteomes" id="UP001141806"/>
    </source>
</evidence>
<organism evidence="2 3">
    <name type="scientific">Protea cynaroides</name>
    <dbReference type="NCBI Taxonomy" id="273540"/>
    <lineage>
        <taxon>Eukaryota</taxon>
        <taxon>Viridiplantae</taxon>
        <taxon>Streptophyta</taxon>
        <taxon>Embryophyta</taxon>
        <taxon>Tracheophyta</taxon>
        <taxon>Spermatophyta</taxon>
        <taxon>Magnoliopsida</taxon>
        <taxon>Proteales</taxon>
        <taxon>Proteaceae</taxon>
        <taxon>Protea</taxon>
    </lineage>
</organism>
<reference evidence="2" key="1">
    <citation type="journal article" date="2023" name="Plant J.">
        <title>The genome of the king protea, Protea cynaroides.</title>
        <authorList>
            <person name="Chang J."/>
            <person name="Duong T.A."/>
            <person name="Schoeman C."/>
            <person name="Ma X."/>
            <person name="Roodt D."/>
            <person name="Barker N."/>
            <person name="Li Z."/>
            <person name="Van de Peer Y."/>
            <person name="Mizrachi E."/>
        </authorList>
    </citation>
    <scope>NUCLEOTIDE SEQUENCE</scope>
    <source>
        <tissue evidence="2">Young leaves</tissue>
    </source>
</reference>
<proteinExistence type="predicted"/>
<feature type="compositionally biased region" description="Polar residues" evidence="1">
    <location>
        <begin position="32"/>
        <end position="41"/>
    </location>
</feature>
<dbReference type="AlphaFoldDB" id="A0A9Q0K7X2"/>
<protein>
    <submittedName>
        <fullName evidence="2">Uncharacterized protein</fullName>
    </submittedName>
</protein>
<dbReference type="Proteomes" id="UP001141806">
    <property type="component" value="Unassembled WGS sequence"/>
</dbReference>
<keyword evidence="3" id="KW-1185">Reference proteome</keyword>
<dbReference type="EMBL" id="JAMYWD010000007">
    <property type="protein sequence ID" value="KAJ4965544.1"/>
    <property type="molecule type" value="Genomic_DNA"/>
</dbReference>
<sequence length="180" mass="20218">MGATSSENALGLEKLINTAVTEAGKDKDRSEGNQTTATSIDTGKDGAKINSSLRNDQNELIVVNDSLQEKTEFGKHLDGDAVTPVSFISEEEDQRRTVERTRREAILKDNPVDAAMEGDNFEMLKRGLKSEKSSPLCSPNKAEILEDWVNNLTLDQAIEKLKKVYREKRRLTTWLRMFTE</sequence>
<evidence type="ECO:0000256" key="1">
    <source>
        <dbReference type="SAM" id="MobiDB-lite"/>
    </source>
</evidence>
<comment type="caution">
    <text evidence="2">The sequence shown here is derived from an EMBL/GenBank/DDBJ whole genome shotgun (WGS) entry which is preliminary data.</text>
</comment>
<gene>
    <name evidence="2" type="ORF">NE237_017393</name>
</gene>
<accession>A0A9Q0K7X2</accession>
<feature type="region of interest" description="Disordered" evidence="1">
    <location>
        <begin position="21"/>
        <end position="55"/>
    </location>
</feature>
<name>A0A9Q0K7X2_9MAGN</name>
<evidence type="ECO:0000313" key="2">
    <source>
        <dbReference type="EMBL" id="KAJ4965544.1"/>
    </source>
</evidence>